<dbReference type="SUPFAM" id="SSF53822">
    <property type="entry name" value="Periplasmic binding protein-like I"/>
    <property type="match status" value="1"/>
</dbReference>
<accession>A0A1H7WN76</accession>
<dbReference type="EMBL" id="FOBS01000007">
    <property type="protein sequence ID" value="SEM23042.1"/>
    <property type="molecule type" value="Genomic_DNA"/>
</dbReference>
<feature type="domain" description="Leucine-binding protein" evidence="4">
    <location>
        <begin position="23"/>
        <end position="366"/>
    </location>
</feature>
<dbReference type="AlphaFoldDB" id="A0A1H7WN76"/>
<proteinExistence type="inferred from homology"/>
<organism evidence="5 6">
    <name type="scientific">Syntrophus gentianae</name>
    <dbReference type="NCBI Taxonomy" id="43775"/>
    <lineage>
        <taxon>Bacteria</taxon>
        <taxon>Pseudomonadati</taxon>
        <taxon>Thermodesulfobacteriota</taxon>
        <taxon>Syntrophia</taxon>
        <taxon>Syntrophales</taxon>
        <taxon>Syntrophaceae</taxon>
        <taxon>Syntrophus</taxon>
    </lineage>
</organism>
<dbReference type="Proteomes" id="UP000198744">
    <property type="component" value="Unassembled WGS sequence"/>
</dbReference>
<dbReference type="Pfam" id="PF13458">
    <property type="entry name" value="Peripla_BP_6"/>
    <property type="match status" value="1"/>
</dbReference>
<sequence length="381" mass="41759">MKRLLLLLFLMIFAHCAWAAGPPLRIGVLGPMSGSYANVGKEARHVLTLLTTDINDQGGLLGRNVELAFEDEGESAQAAKAAAEKLVRQGIVAVVGPFKSGSTESVQAVFSDAGLMQIAYGATEVSLTEKGFPYFFRTCPRDDEQAKALIKILRKTNLRKVALLHDNSLYGKGLGEAIQDQLNAWMMPPVFYGALTPNQADDSGLLEKVRETAPEVVFFAGYYPEAGRLLQARERLSWKVPFMGGDATNNPGLITVAGTRAAAHFFILSPPNPDQLENPRTKTFLNRFQQVYGYRPSSIYGLLAGNALLALSESIQAIQSADASKVSDYLHRRYFKKSGLTGEIFFNTRGDVVNDLYVLYQVDKEGRFLLKKQVSSGDLIP</sequence>
<keyword evidence="2 3" id="KW-0732">Signal</keyword>
<keyword evidence="6" id="KW-1185">Reference proteome</keyword>
<comment type="similarity">
    <text evidence="1">Belongs to the leucine-binding protein family.</text>
</comment>
<evidence type="ECO:0000313" key="6">
    <source>
        <dbReference type="Proteomes" id="UP000198744"/>
    </source>
</evidence>
<reference evidence="5 6" key="1">
    <citation type="submission" date="2016-10" db="EMBL/GenBank/DDBJ databases">
        <authorList>
            <person name="de Groot N.N."/>
        </authorList>
    </citation>
    <scope>NUCLEOTIDE SEQUENCE [LARGE SCALE GENOMIC DNA]</scope>
    <source>
        <strain evidence="5 6">DSM 8423</strain>
    </source>
</reference>
<evidence type="ECO:0000259" key="4">
    <source>
        <dbReference type="Pfam" id="PF13458"/>
    </source>
</evidence>
<evidence type="ECO:0000256" key="1">
    <source>
        <dbReference type="ARBA" id="ARBA00010062"/>
    </source>
</evidence>
<dbReference type="Gene3D" id="3.40.50.2300">
    <property type="match status" value="2"/>
</dbReference>
<evidence type="ECO:0000313" key="5">
    <source>
        <dbReference type="EMBL" id="SEM23042.1"/>
    </source>
</evidence>
<feature type="chain" id="PRO_5011628527" evidence="3">
    <location>
        <begin position="20"/>
        <end position="381"/>
    </location>
</feature>
<dbReference type="RefSeq" id="WP_175476400.1">
    <property type="nucleotide sequence ID" value="NZ_FOBS01000007.1"/>
</dbReference>
<gene>
    <name evidence="5" type="ORF">SAMN04489760_10768</name>
</gene>
<evidence type="ECO:0000256" key="2">
    <source>
        <dbReference type="ARBA" id="ARBA00022729"/>
    </source>
</evidence>
<feature type="signal peptide" evidence="3">
    <location>
        <begin position="1"/>
        <end position="19"/>
    </location>
</feature>
<protein>
    <submittedName>
        <fullName evidence="5">Amino acid/amide ABC transporter substrate-binding protein, HAAT family</fullName>
    </submittedName>
</protein>
<evidence type="ECO:0000256" key="3">
    <source>
        <dbReference type="SAM" id="SignalP"/>
    </source>
</evidence>
<name>A0A1H7WN76_9BACT</name>
<dbReference type="InterPro" id="IPR028081">
    <property type="entry name" value="Leu-bd"/>
</dbReference>
<dbReference type="CDD" id="cd06342">
    <property type="entry name" value="PBP1_ABC_LIVBP-like"/>
    <property type="match status" value="1"/>
</dbReference>
<dbReference type="STRING" id="43775.SAMN04489760_10768"/>
<dbReference type="InterPro" id="IPR051010">
    <property type="entry name" value="BCAA_transport"/>
</dbReference>
<dbReference type="PANTHER" id="PTHR30483:SF6">
    <property type="entry name" value="PERIPLASMIC BINDING PROTEIN OF ABC TRANSPORTER FOR NATURAL AMINO ACIDS"/>
    <property type="match status" value="1"/>
</dbReference>
<dbReference type="InterPro" id="IPR028082">
    <property type="entry name" value="Peripla_BP_I"/>
</dbReference>
<dbReference type="PANTHER" id="PTHR30483">
    <property type="entry name" value="LEUCINE-SPECIFIC-BINDING PROTEIN"/>
    <property type="match status" value="1"/>
</dbReference>